<name>A0A246JKX2_9SPHN</name>
<organism evidence="6 7">
    <name type="scientific">Sphingopyxis witflariensis</name>
    <dbReference type="NCBI Taxonomy" id="173675"/>
    <lineage>
        <taxon>Bacteria</taxon>
        <taxon>Pseudomonadati</taxon>
        <taxon>Pseudomonadota</taxon>
        <taxon>Alphaproteobacteria</taxon>
        <taxon>Sphingomonadales</taxon>
        <taxon>Sphingomonadaceae</taxon>
        <taxon>Sphingopyxis</taxon>
    </lineage>
</organism>
<comment type="caution">
    <text evidence="6">The sequence shown here is derived from an EMBL/GenBank/DDBJ whole genome shotgun (WGS) entry which is preliminary data.</text>
</comment>
<dbReference type="InterPro" id="IPR011057">
    <property type="entry name" value="Mss4-like_sf"/>
</dbReference>
<comment type="similarity">
    <text evidence="1">Belongs to the Gfa family.</text>
</comment>
<evidence type="ECO:0000313" key="7">
    <source>
        <dbReference type="Proteomes" id="UP000197097"/>
    </source>
</evidence>
<dbReference type="PANTHER" id="PTHR33337:SF40">
    <property type="entry name" value="CENP-V_GFA DOMAIN-CONTAINING PROTEIN-RELATED"/>
    <property type="match status" value="1"/>
</dbReference>
<keyword evidence="7" id="KW-1185">Reference proteome</keyword>
<protein>
    <recommendedName>
        <fullName evidence="5">CENP-V/GFA domain-containing protein</fullName>
    </recommendedName>
</protein>
<keyword evidence="3" id="KW-0862">Zinc</keyword>
<evidence type="ECO:0000313" key="6">
    <source>
        <dbReference type="EMBL" id="OWQ92849.1"/>
    </source>
</evidence>
<evidence type="ECO:0000256" key="1">
    <source>
        <dbReference type="ARBA" id="ARBA00005495"/>
    </source>
</evidence>
<dbReference type="InterPro" id="IPR006913">
    <property type="entry name" value="CENP-V/GFA"/>
</dbReference>
<dbReference type="GO" id="GO:0046872">
    <property type="term" value="F:metal ion binding"/>
    <property type="evidence" value="ECO:0007669"/>
    <property type="project" value="UniProtKB-KW"/>
</dbReference>
<keyword evidence="2" id="KW-0479">Metal-binding</keyword>
<accession>A0A246JKX2</accession>
<evidence type="ECO:0000259" key="5">
    <source>
        <dbReference type="PROSITE" id="PS51891"/>
    </source>
</evidence>
<keyword evidence="4" id="KW-0456">Lyase</keyword>
<feature type="domain" description="CENP-V/GFA" evidence="5">
    <location>
        <begin position="8"/>
        <end position="126"/>
    </location>
</feature>
<dbReference type="Proteomes" id="UP000197097">
    <property type="component" value="Unassembled WGS sequence"/>
</dbReference>
<dbReference type="PANTHER" id="PTHR33337">
    <property type="entry name" value="GFA DOMAIN-CONTAINING PROTEIN"/>
    <property type="match status" value="1"/>
</dbReference>
<evidence type="ECO:0000256" key="2">
    <source>
        <dbReference type="ARBA" id="ARBA00022723"/>
    </source>
</evidence>
<dbReference type="EMBL" id="NISJ01000011">
    <property type="protein sequence ID" value="OWQ92849.1"/>
    <property type="molecule type" value="Genomic_DNA"/>
</dbReference>
<proteinExistence type="inferred from homology"/>
<evidence type="ECO:0000256" key="3">
    <source>
        <dbReference type="ARBA" id="ARBA00022833"/>
    </source>
</evidence>
<dbReference type="Pfam" id="PF04828">
    <property type="entry name" value="GFA"/>
    <property type="match status" value="1"/>
</dbReference>
<dbReference type="PROSITE" id="PS51891">
    <property type="entry name" value="CENP_V_GFA"/>
    <property type="match status" value="1"/>
</dbReference>
<dbReference type="AlphaFoldDB" id="A0A246JKX2"/>
<evidence type="ECO:0000256" key="4">
    <source>
        <dbReference type="ARBA" id="ARBA00023239"/>
    </source>
</evidence>
<reference evidence="6 7" key="1">
    <citation type="journal article" date="2002" name="Int. J. Syst. Evol. Microbiol.">
        <title>Sphingopyxis witflariensis sp. nov., isolated from activated sludge.</title>
        <authorList>
            <person name="Kampfer P."/>
            <person name="Witzenberger R."/>
            <person name="Denner E.B."/>
            <person name="Busse H.J."/>
            <person name="Neef A."/>
        </authorList>
    </citation>
    <scope>NUCLEOTIDE SEQUENCE [LARGE SCALE GENOMIC DNA]</scope>
    <source>
        <strain evidence="6 7">DSM 14551</strain>
    </source>
</reference>
<dbReference type="Gene3D" id="3.90.1590.10">
    <property type="entry name" value="glutathione-dependent formaldehyde- activating enzyme (gfa)"/>
    <property type="match status" value="1"/>
</dbReference>
<dbReference type="GO" id="GO:0016846">
    <property type="term" value="F:carbon-sulfur lyase activity"/>
    <property type="evidence" value="ECO:0007669"/>
    <property type="project" value="InterPro"/>
</dbReference>
<sequence length="140" mass="14712">MTVSEAEIEGGCNCGSVRYRVAGAPLAVAVCHCSNCRRQSGSAFSVNIVVRADAMELTGELTTYEDRDTESGAPVLRQFCATCSSPIQSLSAASPKIAIVKAGTADDPARFTPAVHVWTASALPWVEIPAGLPQFERNAP</sequence>
<dbReference type="SUPFAM" id="SSF51316">
    <property type="entry name" value="Mss4-like"/>
    <property type="match status" value="1"/>
</dbReference>
<gene>
    <name evidence="6" type="ORF">CDQ91_16995</name>
</gene>
<dbReference type="OrthoDB" id="7186766at2"/>